<accession>A0A392N6S6</accession>
<keyword evidence="3" id="KW-1185">Reference proteome</keyword>
<evidence type="ECO:0000313" key="3">
    <source>
        <dbReference type="Proteomes" id="UP000265520"/>
    </source>
</evidence>
<organism evidence="2 3">
    <name type="scientific">Trifolium medium</name>
    <dbReference type="NCBI Taxonomy" id="97028"/>
    <lineage>
        <taxon>Eukaryota</taxon>
        <taxon>Viridiplantae</taxon>
        <taxon>Streptophyta</taxon>
        <taxon>Embryophyta</taxon>
        <taxon>Tracheophyta</taxon>
        <taxon>Spermatophyta</taxon>
        <taxon>Magnoliopsida</taxon>
        <taxon>eudicotyledons</taxon>
        <taxon>Gunneridae</taxon>
        <taxon>Pentapetalae</taxon>
        <taxon>rosids</taxon>
        <taxon>fabids</taxon>
        <taxon>Fabales</taxon>
        <taxon>Fabaceae</taxon>
        <taxon>Papilionoideae</taxon>
        <taxon>50 kb inversion clade</taxon>
        <taxon>NPAAA clade</taxon>
        <taxon>Hologalegina</taxon>
        <taxon>IRL clade</taxon>
        <taxon>Trifolieae</taxon>
        <taxon>Trifolium</taxon>
    </lineage>
</organism>
<dbReference type="AlphaFoldDB" id="A0A392N6S6"/>
<dbReference type="Proteomes" id="UP000265520">
    <property type="component" value="Unassembled WGS sequence"/>
</dbReference>
<reference evidence="2 3" key="1">
    <citation type="journal article" date="2018" name="Front. Plant Sci.">
        <title>Red Clover (Trifolium pratense) and Zigzag Clover (T. medium) - A Picture of Genomic Similarities and Differences.</title>
        <authorList>
            <person name="Dluhosova J."/>
            <person name="Istvanek J."/>
            <person name="Nedelnik J."/>
            <person name="Repkova J."/>
        </authorList>
    </citation>
    <scope>NUCLEOTIDE SEQUENCE [LARGE SCALE GENOMIC DNA]</scope>
    <source>
        <strain evidence="3">cv. 10/8</strain>
        <tissue evidence="2">Leaf</tissue>
    </source>
</reference>
<dbReference type="EMBL" id="LXQA010028401">
    <property type="protein sequence ID" value="MCH94879.1"/>
    <property type="molecule type" value="Genomic_DNA"/>
</dbReference>
<evidence type="ECO:0000313" key="2">
    <source>
        <dbReference type="EMBL" id="MCH94879.1"/>
    </source>
</evidence>
<protein>
    <submittedName>
        <fullName evidence="2">Uncharacterized protein</fullName>
    </submittedName>
</protein>
<sequence>VKLYTIKQSEESYVRALALLQSYNNNPDTNTDSYEESSLSDKDSDSDEEKQEKSPALMSSKFEHDDAML</sequence>
<name>A0A392N6S6_9FABA</name>
<feature type="non-terminal residue" evidence="2">
    <location>
        <position position="1"/>
    </location>
</feature>
<proteinExistence type="predicted"/>
<evidence type="ECO:0000256" key="1">
    <source>
        <dbReference type="SAM" id="MobiDB-lite"/>
    </source>
</evidence>
<comment type="caution">
    <text evidence="2">The sequence shown here is derived from an EMBL/GenBank/DDBJ whole genome shotgun (WGS) entry which is preliminary data.</text>
</comment>
<feature type="region of interest" description="Disordered" evidence="1">
    <location>
        <begin position="23"/>
        <end position="69"/>
    </location>
</feature>